<organism evidence="2 3">
    <name type="scientific">Ktedonospora formicarum</name>
    <dbReference type="NCBI Taxonomy" id="2778364"/>
    <lineage>
        <taxon>Bacteria</taxon>
        <taxon>Bacillati</taxon>
        <taxon>Chloroflexota</taxon>
        <taxon>Ktedonobacteria</taxon>
        <taxon>Ktedonobacterales</taxon>
        <taxon>Ktedonobacteraceae</taxon>
        <taxon>Ktedonospora</taxon>
    </lineage>
</organism>
<sequence length="55" mass="6155">MSLALRKNQMLALVILAFLTLVVIGLVTYTTIAHVDVWHMFSASDIKPNMIYPHG</sequence>
<evidence type="ECO:0000313" key="3">
    <source>
        <dbReference type="Proteomes" id="UP000612362"/>
    </source>
</evidence>
<name>A0A8J3I095_9CHLR</name>
<comment type="caution">
    <text evidence="2">The sequence shown here is derived from an EMBL/GenBank/DDBJ whole genome shotgun (WGS) entry which is preliminary data.</text>
</comment>
<dbReference type="RefSeq" id="WP_220195811.1">
    <property type="nucleotide sequence ID" value="NZ_BNJF01000002.1"/>
</dbReference>
<keyword evidence="1" id="KW-0472">Membrane</keyword>
<feature type="transmembrane region" description="Helical" evidence="1">
    <location>
        <begin position="12"/>
        <end position="32"/>
    </location>
</feature>
<gene>
    <name evidence="2" type="ORF">KSX_45940</name>
</gene>
<keyword evidence="1" id="KW-0812">Transmembrane</keyword>
<reference evidence="2" key="1">
    <citation type="submission" date="2020-10" db="EMBL/GenBank/DDBJ databases">
        <title>Taxonomic study of unclassified bacteria belonging to the class Ktedonobacteria.</title>
        <authorList>
            <person name="Yabe S."/>
            <person name="Wang C.M."/>
            <person name="Zheng Y."/>
            <person name="Sakai Y."/>
            <person name="Cavaletti L."/>
            <person name="Monciardini P."/>
            <person name="Donadio S."/>
        </authorList>
    </citation>
    <scope>NUCLEOTIDE SEQUENCE</scope>
    <source>
        <strain evidence="2">SOSP1-1</strain>
    </source>
</reference>
<evidence type="ECO:0000313" key="2">
    <source>
        <dbReference type="EMBL" id="GHO46431.1"/>
    </source>
</evidence>
<evidence type="ECO:0000256" key="1">
    <source>
        <dbReference type="SAM" id="Phobius"/>
    </source>
</evidence>
<keyword evidence="3" id="KW-1185">Reference proteome</keyword>
<keyword evidence="1" id="KW-1133">Transmembrane helix</keyword>
<accession>A0A8J3I095</accession>
<dbReference type="AlphaFoldDB" id="A0A8J3I095"/>
<dbReference type="Proteomes" id="UP000612362">
    <property type="component" value="Unassembled WGS sequence"/>
</dbReference>
<dbReference type="EMBL" id="BNJF01000002">
    <property type="protein sequence ID" value="GHO46431.1"/>
    <property type="molecule type" value="Genomic_DNA"/>
</dbReference>
<proteinExistence type="predicted"/>
<protein>
    <submittedName>
        <fullName evidence="2">Uncharacterized protein</fullName>
    </submittedName>
</protein>